<proteinExistence type="predicted"/>
<evidence type="ECO:0000313" key="3">
    <source>
        <dbReference type="Proteomes" id="UP000678499"/>
    </source>
</evidence>
<keyword evidence="1" id="KW-0175">Coiled coil</keyword>
<name>A0A7R9G9T5_9CRUS</name>
<dbReference type="OrthoDB" id="79171at2759"/>
<dbReference type="EMBL" id="CAJPEX010000250">
    <property type="protein sequence ID" value="CAG0914588.1"/>
    <property type="molecule type" value="Genomic_DNA"/>
</dbReference>
<feature type="coiled-coil region" evidence="1">
    <location>
        <begin position="7"/>
        <end position="41"/>
    </location>
</feature>
<reference evidence="2" key="1">
    <citation type="submission" date="2020-11" db="EMBL/GenBank/DDBJ databases">
        <authorList>
            <person name="Tran Van P."/>
        </authorList>
    </citation>
    <scope>NUCLEOTIDE SEQUENCE</scope>
</reference>
<evidence type="ECO:0000313" key="2">
    <source>
        <dbReference type="EMBL" id="CAD7274436.1"/>
    </source>
</evidence>
<dbReference type="EMBL" id="OA882287">
    <property type="protein sequence ID" value="CAD7274436.1"/>
    <property type="molecule type" value="Genomic_DNA"/>
</dbReference>
<dbReference type="AlphaFoldDB" id="A0A7R9G9T5"/>
<sequence length="369" mass="42746">MFPHCRKEDLLKHREYLKKRKQKKQEKMKELEKVRETDKNKWLSFKNKAINKSKKGVTKQSIFRSPETVDGRVGVGTCGLSGKGMTDFKGAKKYQRNVRKGIQKTGTDRCCDCERCGRRGREFWKQYNQQIDNLGSIEEALLSPVPEAELKLTLALALGSESRMLIDETFPNRYPTRRILNDKPERFFRCRVEGNVECHDEVLRLASQMRRTDAILFARFREKFCRERVGKGKSFVLVFVENSVENVMGRRSHLSRFLLFGRFLVSHRRRVNRFELHVLMNEFPFAGFVCDSIGDQTDSIFNGFVNESIGDQTDSIFNGFVNESIGDQTDSIFNDRVKIIDATFSTVHVRCDVRPGIFELLLGDSKDLL</sequence>
<accession>A0A7R9G9T5</accession>
<organism evidence="2">
    <name type="scientific">Notodromas monacha</name>
    <dbReference type="NCBI Taxonomy" id="399045"/>
    <lineage>
        <taxon>Eukaryota</taxon>
        <taxon>Metazoa</taxon>
        <taxon>Ecdysozoa</taxon>
        <taxon>Arthropoda</taxon>
        <taxon>Crustacea</taxon>
        <taxon>Oligostraca</taxon>
        <taxon>Ostracoda</taxon>
        <taxon>Podocopa</taxon>
        <taxon>Podocopida</taxon>
        <taxon>Cypridocopina</taxon>
        <taxon>Cypridoidea</taxon>
        <taxon>Cyprididae</taxon>
        <taxon>Notodromas</taxon>
    </lineage>
</organism>
<dbReference type="Proteomes" id="UP000678499">
    <property type="component" value="Unassembled WGS sequence"/>
</dbReference>
<protein>
    <submittedName>
        <fullName evidence="2">Uncharacterized protein</fullName>
    </submittedName>
</protein>
<evidence type="ECO:0000256" key="1">
    <source>
        <dbReference type="SAM" id="Coils"/>
    </source>
</evidence>
<gene>
    <name evidence="2" type="ORF">NMOB1V02_LOCUS2267</name>
</gene>
<keyword evidence="3" id="KW-1185">Reference proteome</keyword>